<organism evidence="2 3">
    <name type="scientific">Nonomuraea zeae</name>
    <dbReference type="NCBI Taxonomy" id="1642303"/>
    <lineage>
        <taxon>Bacteria</taxon>
        <taxon>Bacillati</taxon>
        <taxon>Actinomycetota</taxon>
        <taxon>Actinomycetes</taxon>
        <taxon>Streptosporangiales</taxon>
        <taxon>Streptosporangiaceae</taxon>
        <taxon>Nonomuraea</taxon>
    </lineage>
</organism>
<gene>
    <name evidence="2" type="ORF">ETD85_62600</name>
</gene>
<evidence type="ECO:0000313" key="2">
    <source>
        <dbReference type="EMBL" id="TMR07956.1"/>
    </source>
</evidence>
<evidence type="ECO:0000256" key="1">
    <source>
        <dbReference type="SAM" id="MobiDB-lite"/>
    </source>
</evidence>
<sequence>MSTATMVTSAVVLVVALLAVLAVLIARSRQTRPATAGYDEPAPATPTPYYGPAEPGEANPWTRQLLEAIATVSALDEQDSAPPVAPHGPDHPLSPIHISQPTRP</sequence>
<dbReference type="Proteomes" id="UP000306628">
    <property type="component" value="Unassembled WGS sequence"/>
</dbReference>
<comment type="caution">
    <text evidence="2">The sequence shown here is derived from an EMBL/GenBank/DDBJ whole genome shotgun (WGS) entry which is preliminary data.</text>
</comment>
<dbReference type="OrthoDB" id="9847597at2"/>
<evidence type="ECO:0000313" key="3">
    <source>
        <dbReference type="Proteomes" id="UP000306628"/>
    </source>
</evidence>
<dbReference type="EMBL" id="VCKX01000720">
    <property type="protein sequence ID" value="TMR07956.1"/>
    <property type="molecule type" value="Genomic_DNA"/>
</dbReference>
<proteinExistence type="predicted"/>
<accession>A0A5S4EWF4</accession>
<feature type="region of interest" description="Disordered" evidence="1">
    <location>
        <begin position="31"/>
        <end position="58"/>
    </location>
</feature>
<dbReference type="AlphaFoldDB" id="A0A5S4EWF4"/>
<reference evidence="2 3" key="1">
    <citation type="submission" date="2019-05" db="EMBL/GenBank/DDBJ databases">
        <title>Draft genome sequence of Nonomuraea zeae DSM 100528.</title>
        <authorList>
            <person name="Saricaoglu S."/>
            <person name="Isik K."/>
        </authorList>
    </citation>
    <scope>NUCLEOTIDE SEQUENCE [LARGE SCALE GENOMIC DNA]</scope>
    <source>
        <strain evidence="2 3">DSM 100528</strain>
    </source>
</reference>
<protein>
    <submittedName>
        <fullName evidence="2">Uncharacterized protein</fullName>
    </submittedName>
</protein>
<feature type="compositionally biased region" description="Low complexity" evidence="1">
    <location>
        <begin position="47"/>
        <end position="57"/>
    </location>
</feature>
<keyword evidence="3" id="KW-1185">Reference proteome</keyword>
<feature type="region of interest" description="Disordered" evidence="1">
    <location>
        <begin position="73"/>
        <end position="104"/>
    </location>
</feature>
<name>A0A5S4EWF4_9ACTN</name>
<dbReference type="RefSeq" id="WP_138699136.1">
    <property type="nucleotide sequence ID" value="NZ_VCKX01000720.1"/>
</dbReference>